<proteinExistence type="predicted"/>
<dbReference type="PANTHER" id="PTHR15286">
    <property type="entry name" value="RAS-ASSOCIATING DOMAIN CONTAINING PROTEIN"/>
    <property type="match status" value="1"/>
</dbReference>
<feature type="domain" description="Ras-associating" evidence="2">
    <location>
        <begin position="1"/>
        <end position="87"/>
    </location>
</feature>
<dbReference type="InterPro" id="IPR000159">
    <property type="entry name" value="RA_dom"/>
</dbReference>
<sequence>MEVTVWYKGSPLTVSGVNRYTTCTEAIQALLSSEGIPKEQWEKYVIAERWQEMERSLSPMTRIWRIWKTWGESADKDVRFILRRNKERTHHKHETGSIETLLQKVLSQGELIKTQLEQLKSQQEHIIKKNYRKHRRKRTESEVSSVSPDIENIDILNKIVGVNKRIIKEEKRLLHLSEALKTVPDESSPDPEIYELRQKLKQIEIDCQETATMSCQIERQLKELDSELEKRQMIYSDLEEDCIATEHEYDMLQLELQLLSQNLTEQIPLDSFKYVNESKLEGSDSNSDTGLSSLHSSADEERVYILDTLV</sequence>
<evidence type="ECO:0000259" key="2">
    <source>
        <dbReference type="PROSITE" id="PS50200"/>
    </source>
</evidence>
<reference evidence="3" key="1">
    <citation type="submission" date="2023-07" db="EMBL/GenBank/DDBJ databases">
        <title>Chromosome-level genome assembly of Artemia franciscana.</title>
        <authorList>
            <person name="Jo E."/>
        </authorList>
    </citation>
    <scope>NUCLEOTIDE SEQUENCE</scope>
    <source>
        <tissue evidence="3">Whole body</tissue>
    </source>
</reference>
<dbReference type="Gene3D" id="3.10.20.90">
    <property type="entry name" value="Phosphatidylinositol 3-kinase Catalytic Subunit, Chain A, domain 1"/>
    <property type="match status" value="1"/>
</dbReference>
<accession>A0AA88L4V7</accession>
<dbReference type="AlphaFoldDB" id="A0AA88L4V7"/>
<dbReference type="SUPFAM" id="SSF54236">
    <property type="entry name" value="Ubiquitin-like"/>
    <property type="match status" value="1"/>
</dbReference>
<evidence type="ECO:0000313" key="4">
    <source>
        <dbReference type="Proteomes" id="UP001187531"/>
    </source>
</evidence>
<keyword evidence="4" id="KW-1185">Reference proteome</keyword>
<dbReference type="InterPro" id="IPR029071">
    <property type="entry name" value="Ubiquitin-like_domsf"/>
</dbReference>
<name>A0AA88L4V7_ARTSF</name>
<dbReference type="Proteomes" id="UP001187531">
    <property type="component" value="Unassembled WGS sequence"/>
</dbReference>
<dbReference type="PROSITE" id="PS50200">
    <property type="entry name" value="RA"/>
    <property type="match status" value="1"/>
</dbReference>
<gene>
    <name evidence="3" type="ORF">QYM36_005984</name>
</gene>
<feature type="coiled-coil region" evidence="1">
    <location>
        <begin position="221"/>
        <end position="255"/>
    </location>
</feature>
<dbReference type="SMART" id="SM00314">
    <property type="entry name" value="RA"/>
    <property type="match status" value="1"/>
</dbReference>
<dbReference type="PANTHER" id="PTHR15286:SF6">
    <property type="entry name" value="GH01133P"/>
    <property type="match status" value="1"/>
</dbReference>
<protein>
    <recommendedName>
        <fullName evidence="2">Ras-associating domain-containing protein</fullName>
    </recommendedName>
</protein>
<dbReference type="InterPro" id="IPR033593">
    <property type="entry name" value="N-RASSF"/>
</dbReference>
<dbReference type="GO" id="GO:0007165">
    <property type="term" value="P:signal transduction"/>
    <property type="evidence" value="ECO:0007669"/>
    <property type="project" value="InterPro"/>
</dbReference>
<evidence type="ECO:0000313" key="3">
    <source>
        <dbReference type="EMBL" id="KAK2718828.1"/>
    </source>
</evidence>
<evidence type="ECO:0000256" key="1">
    <source>
        <dbReference type="SAM" id="Coils"/>
    </source>
</evidence>
<organism evidence="3 4">
    <name type="scientific">Artemia franciscana</name>
    <name type="common">Brine shrimp</name>
    <name type="synonym">Artemia sanfranciscana</name>
    <dbReference type="NCBI Taxonomy" id="6661"/>
    <lineage>
        <taxon>Eukaryota</taxon>
        <taxon>Metazoa</taxon>
        <taxon>Ecdysozoa</taxon>
        <taxon>Arthropoda</taxon>
        <taxon>Crustacea</taxon>
        <taxon>Branchiopoda</taxon>
        <taxon>Anostraca</taxon>
        <taxon>Artemiidae</taxon>
        <taxon>Artemia</taxon>
    </lineage>
</organism>
<keyword evidence="1" id="KW-0175">Coiled coil</keyword>
<dbReference type="EMBL" id="JAVRJZ010000009">
    <property type="protein sequence ID" value="KAK2718828.1"/>
    <property type="molecule type" value="Genomic_DNA"/>
</dbReference>
<comment type="caution">
    <text evidence="3">The sequence shown here is derived from an EMBL/GenBank/DDBJ whole genome shotgun (WGS) entry which is preliminary data.</text>
</comment>